<feature type="active site" evidence="14">
    <location>
        <position position="44"/>
    </location>
</feature>
<dbReference type="InterPro" id="IPR003018">
    <property type="entry name" value="GAF"/>
</dbReference>
<evidence type="ECO:0000259" key="19">
    <source>
        <dbReference type="PROSITE" id="PS50112"/>
    </source>
</evidence>
<protein>
    <recommendedName>
        <fullName evidence="13">Circadian input-output histidine kinase CikA</fullName>
        <ecNumber evidence="4">2.7.13.3</ecNumber>
    </recommendedName>
</protein>
<dbReference type="GO" id="GO:0000155">
    <property type="term" value="F:phosphorelay sensor kinase activity"/>
    <property type="evidence" value="ECO:0007669"/>
    <property type="project" value="InterPro"/>
</dbReference>
<evidence type="ECO:0000256" key="10">
    <source>
        <dbReference type="ARBA" id="ARBA00023012"/>
    </source>
</evidence>
<keyword evidence="12" id="KW-0131">Cell cycle</keyword>
<evidence type="ECO:0000259" key="20">
    <source>
        <dbReference type="PROSITE" id="PS50113"/>
    </source>
</evidence>
<name>A0A1Z4V8N9_9CYAN</name>
<dbReference type="FunFam" id="3.30.565.10:FF:000010">
    <property type="entry name" value="Sensor histidine kinase RcsC"/>
    <property type="match status" value="1"/>
</dbReference>
<dbReference type="Pfam" id="PF08448">
    <property type="entry name" value="PAS_4"/>
    <property type="match status" value="1"/>
</dbReference>
<dbReference type="InterPro" id="IPR029063">
    <property type="entry name" value="SAM-dependent_MTases_sf"/>
</dbReference>
<dbReference type="Proteomes" id="UP000218702">
    <property type="component" value="Chromosome"/>
</dbReference>
<evidence type="ECO:0000256" key="13">
    <source>
        <dbReference type="ARBA" id="ARBA00074306"/>
    </source>
</evidence>
<dbReference type="SUPFAM" id="SSF55785">
    <property type="entry name" value="PYP-like sensor domain (PAS domain)"/>
    <property type="match status" value="3"/>
</dbReference>
<accession>A0A1Z4V8N9</accession>
<feature type="domain" description="Response regulatory" evidence="18">
    <location>
        <begin position="1548"/>
        <end position="1663"/>
    </location>
</feature>
<keyword evidence="16" id="KW-0175">Coiled coil</keyword>
<dbReference type="GO" id="GO:0006935">
    <property type="term" value="P:chemotaxis"/>
    <property type="evidence" value="ECO:0007669"/>
    <property type="project" value="UniProtKB-UniRule"/>
</dbReference>
<keyword evidence="6" id="KW-0808">Transferase</keyword>
<organism evidence="23 24">
    <name type="scientific">Dolichospermum compactum NIES-806</name>
    <dbReference type="NCBI Taxonomy" id="1973481"/>
    <lineage>
        <taxon>Bacteria</taxon>
        <taxon>Bacillati</taxon>
        <taxon>Cyanobacteriota</taxon>
        <taxon>Cyanophyceae</taxon>
        <taxon>Nostocales</taxon>
        <taxon>Aphanizomenonaceae</taxon>
        <taxon>Dolichospermum</taxon>
        <taxon>Dolichospermum compactum</taxon>
    </lineage>
</organism>
<dbReference type="GO" id="GO:0005737">
    <property type="term" value="C:cytoplasm"/>
    <property type="evidence" value="ECO:0007669"/>
    <property type="project" value="InterPro"/>
</dbReference>
<keyword evidence="14" id="KW-0145">Chemotaxis</keyword>
<dbReference type="Gene3D" id="3.30.565.10">
    <property type="entry name" value="Histidine kinase-like ATPase, C-terminal domain"/>
    <property type="match status" value="1"/>
</dbReference>
<dbReference type="SUPFAM" id="SSF52172">
    <property type="entry name" value="CheY-like"/>
    <property type="match status" value="1"/>
</dbReference>
<dbReference type="EC" id="2.7.13.3" evidence="4"/>
<keyword evidence="11" id="KW-0472">Membrane</keyword>
<dbReference type="GO" id="GO:0008984">
    <property type="term" value="F:protein-glutamate methylesterase activity"/>
    <property type="evidence" value="ECO:0007669"/>
    <property type="project" value="InterPro"/>
</dbReference>
<dbReference type="InterPro" id="IPR022642">
    <property type="entry name" value="CheR_C"/>
</dbReference>
<keyword evidence="8 23" id="KW-0418">Kinase</keyword>
<comment type="catalytic activity">
    <reaction evidence="1">
        <text>ATP + protein L-histidine = ADP + protein N-phospho-L-histidine.</text>
        <dbReference type="EC" id="2.7.13.3"/>
    </reaction>
</comment>
<dbReference type="InterPro" id="IPR003661">
    <property type="entry name" value="HisK_dim/P_dom"/>
</dbReference>
<feature type="domain" description="PAS" evidence="19">
    <location>
        <begin position="967"/>
        <end position="1041"/>
    </location>
</feature>
<dbReference type="OrthoDB" id="9799157at2"/>
<dbReference type="Pfam" id="PF01739">
    <property type="entry name" value="CheR"/>
    <property type="match status" value="1"/>
</dbReference>
<dbReference type="Pfam" id="PF03705">
    <property type="entry name" value="CheR_N"/>
    <property type="match status" value="1"/>
</dbReference>
<evidence type="ECO:0000256" key="4">
    <source>
        <dbReference type="ARBA" id="ARBA00012438"/>
    </source>
</evidence>
<feature type="domain" description="PAC" evidence="20">
    <location>
        <begin position="1043"/>
        <end position="1095"/>
    </location>
</feature>
<dbReference type="CDD" id="cd00082">
    <property type="entry name" value="HisKA"/>
    <property type="match status" value="1"/>
</dbReference>
<dbReference type="InterPro" id="IPR050903">
    <property type="entry name" value="Bact_Chemotaxis_MeTrfase"/>
</dbReference>
<gene>
    <name evidence="23" type="ORF">NIES806_38350</name>
</gene>
<evidence type="ECO:0000256" key="8">
    <source>
        <dbReference type="ARBA" id="ARBA00022777"/>
    </source>
</evidence>
<dbReference type="InterPro" id="IPR003594">
    <property type="entry name" value="HATPase_dom"/>
</dbReference>
<evidence type="ECO:0000256" key="16">
    <source>
        <dbReference type="SAM" id="Coils"/>
    </source>
</evidence>
<dbReference type="InterPro" id="IPR000673">
    <property type="entry name" value="Sig_transdc_resp-reg_Me-estase"/>
</dbReference>
<evidence type="ECO:0000259" key="17">
    <source>
        <dbReference type="PROSITE" id="PS50109"/>
    </source>
</evidence>
<dbReference type="Gene3D" id="3.40.50.150">
    <property type="entry name" value="Vaccinia Virus protein VP39"/>
    <property type="match status" value="1"/>
</dbReference>
<dbReference type="CDD" id="cd16922">
    <property type="entry name" value="HATPase_EvgS-ArcB-TorS-like"/>
    <property type="match status" value="1"/>
</dbReference>
<dbReference type="InterPro" id="IPR035965">
    <property type="entry name" value="PAS-like_dom_sf"/>
</dbReference>
<dbReference type="SUPFAM" id="SSF55781">
    <property type="entry name" value="GAF domain-like"/>
    <property type="match status" value="1"/>
</dbReference>
<dbReference type="Gene3D" id="3.30.450.40">
    <property type="match status" value="1"/>
</dbReference>
<dbReference type="SMART" id="SM00065">
    <property type="entry name" value="GAF"/>
    <property type="match status" value="1"/>
</dbReference>
<keyword evidence="14" id="KW-0378">Hydrolase</keyword>
<dbReference type="SMART" id="SM00086">
    <property type="entry name" value="PAC"/>
    <property type="match status" value="1"/>
</dbReference>
<keyword evidence="7" id="KW-0547">Nucleotide-binding</keyword>
<dbReference type="CDD" id="cd16434">
    <property type="entry name" value="CheB-CheR_fusion"/>
    <property type="match status" value="1"/>
</dbReference>
<feature type="modified residue" description="4-aspartylphosphate" evidence="15">
    <location>
        <position position="1597"/>
    </location>
</feature>
<dbReference type="PROSITE" id="PS50122">
    <property type="entry name" value="CHEB"/>
    <property type="match status" value="1"/>
</dbReference>
<dbReference type="Pfam" id="PF02518">
    <property type="entry name" value="HATPase_c"/>
    <property type="match status" value="1"/>
</dbReference>
<dbReference type="InterPro" id="IPR001789">
    <property type="entry name" value="Sig_transdc_resp-reg_receiver"/>
</dbReference>
<dbReference type="InterPro" id="IPR011006">
    <property type="entry name" value="CheY-like_superfamily"/>
</dbReference>
<dbReference type="PROSITE" id="PS50113">
    <property type="entry name" value="PAC"/>
    <property type="match status" value="1"/>
</dbReference>
<dbReference type="InterPro" id="IPR000014">
    <property type="entry name" value="PAS"/>
</dbReference>
<evidence type="ECO:0000313" key="24">
    <source>
        <dbReference type="Proteomes" id="UP000218702"/>
    </source>
</evidence>
<feature type="domain" description="CheB-type methylesterase" evidence="21">
    <location>
        <begin position="11"/>
        <end position="196"/>
    </location>
</feature>
<reference evidence="23 24" key="1">
    <citation type="submission" date="2017-06" db="EMBL/GenBank/DDBJ databases">
        <title>Genome sequencing of cyanobaciteial culture collection at National Institute for Environmental Studies (NIES).</title>
        <authorList>
            <person name="Hirose Y."/>
            <person name="Shimura Y."/>
            <person name="Fujisawa T."/>
            <person name="Nakamura Y."/>
            <person name="Kawachi M."/>
        </authorList>
    </citation>
    <scope>NUCLEOTIDE SEQUENCE [LARGE SCALE GENOMIC DNA]</scope>
    <source>
        <strain evidence="23 24">NIES-806</strain>
    </source>
</reference>
<dbReference type="InterPro" id="IPR005467">
    <property type="entry name" value="His_kinase_dom"/>
</dbReference>
<feature type="coiled-coil region" evidence="16">
    <location>
        <begin position="1263"/>
        <end position="1293"/>
    </location>
</feature>
<proteinExistence type="inferred from homology"/>
<dbReference type="Gene3D" id="1.10.287.130">
    <property type="match status" value="1"/>
</dbReference>
<dbReference type="PRINTS" id="PR00996">
    <property type="entry name" value="CHERMTFRASE"/>
</dbReference>
<comment type="similarity">
    <text evidence="3">In the N-terminal section; belongs to the phytochrome family.</text>
</comment>
<dbReference type="InterPro" id="IPR036890">
    <property type="entry name" value="HATPase_C_sf"/>
</dbReference>
<dbReference type="InterPro" id="IPR013655">
    <property type="entry name" value="PAS_fold_3"/>
</dbReference>
<keyword evidence="5 15" id="KW-0597">Phosphoprotein</keyword>
<dbReference type="Gene3D" id="3.40.50.2300">
    <property type="match status" value="1"/>
</dbReference>
<keyword evidence="24" id="KW-1185">Reference proteome</keyword>
<dbReference type="SMART" id="SM00388">
    <property type="entry name" value="HisKA"/>
    <property type="match status" value="1"/>
</dbReference>
<dbReference type="PROSITE" id="PS50109">
    <property type="entry name" value="HIS_KIN"/>
    <property type="match status" value="1"/>
</dbReference>
<evidence type="ECO:0000256" key="1">
    <source>
        <dbReference type="ARBA" id="ARBA00000085"/>
    </source>
</evidence>
<dbReference type="Pfam" id="PF00512">
    <property type="entry name" value="HisKA"/>
    <property type="match status" value="1"/>
</dbReference>
<dbReference type="GO" id="GO:0008757">
    <property type="term" value="F:S-adenosylmethionine-dependent methyltransferase activity"/>
    <property type="evidence" value="ECO:0007669"/>
    <property type="project" value="InterPro"/>
</dbReference>
<dbReference type="Pfam" id="PF08447">
    <property type="entry name" value="PAS_3"/>
    <property type="match status" value="1"/>
</dbReference>
<dbReference type="GO" id="GO:0016020">
    <property type="term" value="C:membrane"/>
    <property type="evidence" value="ECO:0007669"/>
    <property type="project" value="UniProtKB-SubCell"/>
</dbReference>
<dbReference type="Pfam" id="PF00072">
    <property type="entry name" value="Response_reg"/>
    <property type="match status" value="1"/>
</dbReference>
<dbReference type="Pfam" id="PF13596">
    <property type="entry name" value="PAS_10"/>
    <property type="match status" value="1"/>
</dbReference>
<dbReference type="SUPFAM" id="SSF55874">
    <property type="entry name" value="ATPase domain of HSP90 chaperone/DNA topoisomerase II/histidine kinase"/>
    <property type="match status" value="1"/>
</dbReference>
<dbReference type="SUPFAM" id="SSF52738">
    <property type="entry name" value="Methylesterase CheB, C-terminal domain"/>
    <property type="match status" value="1"/>
</dbReference>
<dbReference type="InterPro" id="IPR036097">
    <property type="entry name" value="HisK_dim/P_sf"/>
</dbReference>
<comment type="subcellular location">
    <subcellularLocation>
        <location evidence="2">Membrane</location>
    </subcellularLocation>
</comment>
<evidence type="ECO:0000256" key="6">
    <source>
        <dbReference type="ARBA" id="ARBA00022679"/>
    </source>
</evidence>
<dbReference type="Gene3D" id="3.40.50.180">
    <property type="entry name" value="Methylesterase CheB, C-terminal domain"/>
    <property type="match status" value="1"/>
</dbReference>
<feature type="domain" description="Histidine kinase" evidence="17">
    <location>
        <begin position="1300"/>
        <end position="1523"/>
    </location>
</feature>
<evidence type="ECO:0000256" key="2">
    <source>
        <dbReference type="ARBA" id="ARBA00004370"/>
    </source>
</evidence>
<evidence type="ECO:0000256" key="3">
    <source>
        <dbReference type="ARBA" id="ARBA00006402"/>
    </source>
</evidence>
<evidence type="ECO:0000256" key="15">
    <source>
        <dbReference type="PROSITE-ProRule" id="PRU00169"/>
    </source>
</evidence>
<dbReference type="SMART" id="SM00387">
    <property type="entry name" value="HATPase_c"/>
    <property type="match status" value="1"/>
</dbReference>
<dbReference type="Gene3D" id="3.30.450.20">
    <property type="entry name" value="PAS domain"/>
    <property type="match status" value="3"/>
</dbReference>
<dbReference type="RefSeq" id="WP_096669728.1">
    <property type="nucleotide sequence ID" value="NZ_AP018316.1"/>
</dbReference>
<dbReference type="InterPro" id="IPR022641">
    <property type="entry name" value="CheR_N"/>
</dbReference>
<dbReference type="Pfam" id="PF01590">
    <property type="entry name" value="GAF"/>
    <property type="match status" value="1"/>
</dbReference>
<dbReference type="NCBIfam" id="TIGR00229">
    <property type="entry name" value="sensory_box"/>
    <property type="match status" value="2"/>
</dbReference>
<dbReference type="SUPFAM" id="SSF47757">
    <property type="entry name" value="Chemotaxis receptor methyltransferase CheR, N-terminal domain"/>
    <property type="match status" value="1"/>
</dbReference>
<dbReference type="SMART" id="SM00091">
    <property type="entry name" value="PAS"/>
    <property type="match status" value="3"/>
</dbReference>
<dbReference type="PROSITE" id="PS50123">
    <property type="entry name" value="CHER"/>
    <property type="match status" value="1"/>
</dbReference>
<evidence type="ECO:0000256" key="14">
    <source>
        <dbReference type="PROSITE-ProRule" id="PRU00050"/>
    </source>
</evidence>
<dbReference type="InterPro" id="IPR029016">
    <property type="entry name" value="GAF-like_dom_sf"/>
</dbReference>
<dbReference type="SUPFAM" id="SSF53335">
    <property type="entry name" value="S-adenosyl-L-methionine-dependent methyltransferases"/>
    <property type="match status" value="1"/>
</dbReference>
<feature type="active site" evidence="14">
    <location>
        <position position="17"/>
    </location>
</feature>
<sequence length="1776" mass="200963">MSEETKTHCFVVGIGASAGGLRALEEFFDNMPADSGAAFVVVQHLSPDFKSLMKELLERRTRMIVKRVQSGMQIEPNIVYLITPQNNLVVNDGILELIQQSEPPRQQPNFPIDIFLDSLSRDKGEQAMAVILSGTGSDGTRGIQSISESGGLTFVQSPGTAEFDGMPQSAIATGIVDQVLPPAEMARTIYEIIQMQRQGATQGESLLPELESEKLRAIIQILNQYEKLDFSYYKPSTLSRRIYRRCSLSGHNLLDEYVEYLRTSSEERALLRDDLMIGVTRFFRDSAAWEYLDKEVLPELISPLENGQQLRVWVTACATGEEAYSMAILMDEVINRLGKQLSVKIFATDIDAAALSKAAEGIYPESISIDVSRKRLEKYFTFRNRNFHVSRALREMIIFAPHNLAKNAGFTRMHLISCRNVLIYMQPVLQQHVMRMLHFSLMHKGILLLGAAETPGELIEEFSPLYEKFKIYQKRRNVRLPILNQNLEYITPVVARPSQTRRGTVQFDPALSAAFSAFVRRRQCTCLLVNDDLELFHVVTDMVQIMQVPEGQMTRVIADLVPTTLKLPINTALHRAKRERKTVLYGNIHLNQGDNIRSVNLEVTYHTGDTRMTDFFMLIIENEERPSLPNRPEAFQQDAEATQRILDLEYELQQTRENLQATIEELETTNEEQQATNEELLASNEELQSTNEELHSVNEELYTVNTEYQTKIRQLLELSNDVDNLLRSSEIGVIFLDRELRIRKFTPAATTAINLLETDVERPIQHITHNMNCPNLLELLQRVVETERPIEQEVKLNNTDVNLLMRLYPYLRDDGQTDGVVITFVNINEIKQVQEALQRRTEELEKLYNTNPVGLVLHDEELRFVRINEAMAEINGLSANAHIGKQLREVLPDLANRVEPILYQVLATGKSIRNVEISGFTHSQPNIQRHWIASYYPVNQLDGGKAVSSVVVEVTELKQAQMALLQSEERLRALMNSSQTILFSCQPIGDYRATFISDNVQLILGYSPEVFLDETGFWYDYIHPEDRNRVLAGLNRLEFDNTYSLEYRLHCANGDYRWFFAQLRLIRDQESEPLECVGYLVDISDRKAAEKILEQQVQRERLLKQITDEIRQSLEPQKIFETSANRIGEAFGVDRCFLHTYELEPTEHLPIVAEYLSGDIASLQGVLGPIAGNPQIHQILQQDTAIIIDNVFTDPLVSSSIETSQKIGLKSILAIRTSYQGKANGLICLHQCNYQRHWITEDIALLEAVAAQVGIAIAHAKLLQQAEQRQIELAQQNLALEAATEKAQAASRTKSEFLANMSHEIRTPMNAILGFSELLQNLVSDDLAQSYLQAIQTNGRTLLTLINDILDLSKVEAGKLKLNYESVNLPSLLQDIQQMFLQRAKEKGLFLNLQVDEFIPGAIYIDEVRLRQIFVNVVGNAIKFTEKGGITIRVHSRTNPNIPNHAHLEIAVSDTGIGISPRDQILIFDAFRQSQGQSNRKYGGTGLGLTISRRLTQMMGGTVEVTSELEQGSTFTLIFPEITVTQTTASSPSFTPENHDLSQFPALKILIVDDVQSNRDLLQAYFNATAHQIIMADNGAIALKLAIEHHPDLILLDLVMPQMDGITVLQALKQNPSTADICVIIVTASIQEQDFEELQPLAQGFLRKPVSRQDLFSELQRLFPAQLLVDLKSTSQTQTIISAMPPQSLEKLPELIKLLQQEEASVWKTLHQTLLIDQLRAFALRLQNWGEQYKCPDLIEYANTLKTQIDTFDLAHLADTAANFPQISKKLQKLLP</sequence>
<dbReference type="PROSITE" id="PS50110">
    <property type="entry name" value="RESPONSE_REGULATORY"/>
    <property type="match status" value="1"/>
</dbReference>
<keyword evidence="9" id="KW-0067">ATP-binding</keyword>
<evidence type="ECO:0000256" key="9">
    <source>
        <dbReference type="ARBA" id="ARBA00022840"/>
    </source>
</evidence>
<evidence type="ECO:0000256" key="7">
    <source>
        <dbReference type="ARBA" id="ARBA00022741"/>
    </source>
</evidence>
<feature type="active site" evidence="14">
    <location>
        <position position="138"/>
    </location>
</feature>
<feature type="domain" description="PAS" evidence="19">
    <location>
        <begin position="840"/>
        <end position="909"/>
    </location>
</feature>
<evidence type="ECO:0000256" key="12">
    <source>
        <dbReference type="ARBA" id="ARBA00023306"/>
    </source>
</evidence>
<feature type="coiled-coil region" evidence="16">
    <location>
        <begin position="645"/>
        <end position="700"/>
    </location>
</feature>
<dbReference type="KEGG" id="dcm:NIES806_38350"/>
<evidence type="ECO:0000259" key="22">
    <source>
        <dbReference type="PROSITE" id="PS50123"/>
    </source>
</evidence>
<dbReference type="InterPro" id="IPR013656">
    <property type="entry name" value="PAS_4"/>
</dbReference>
<evidence type="ECO:0000313" key="23">
    <source>
        <dbReference type="EMBL" id="BAZ87605.1"/>
    </source>
</evidence>
<dbReference type="GO" id="GO:0005524">
    <property type="term" value="F:ATP binding"/>
    <property type="evidence" value="ECO:0007669"/>
    <property type="project" value="UniProtKB-KW"/>
</dbReference>
<dbReference type="FunFam" id="1.10.287.130:FF:000038">
    <property type="entry name" value="Sensory transduction histidine kinase"/>
    <property type="match status" value="1"/>
</dbReference>
<dbReference type="GO" id="GO:0000156">
    <property type="term" value="F:phosphorelay response regulator activity"/>
    <property type="evidence" value="ECO:0007669"/>
    <property type="project" value="InterPro"/>
</dbReference>
<dbReference type="EMBL" id="AP018316">
    <property type="protein sequence ID" value="BAZ87605.1"/>
    <property type="molecule type" value="Genomic_DNA"/>
</dbReference>
<dbReference type="SUPFAM" id="SSF47384">
    <property type="entry name" value="Homodimeric domain of signal transducing histidine kinase"/>
    <property type="match status" value="1"/>
</dbReference>
<keyword evidence="10" id="KW-0902">Two-component regulatory system</keyword>
<evidence type="ECO:0000259" key="21">
    <source>
        <dbReference type="PROSITE" id="PS50122"/>
    </source>
</evidence>
<dbReference type="SMART" id="SM00448">
    <property type="entry name" value="REC"/>
    <property type="match status" value="1"/>
</dbReference>
<dbReference type="PANTHER" id="PTHR24422">
    <property type="entry name" value="CHEMOTAXIS PROTEIN METHYLTRANSFERASE"/>
    <property type="match status" value="1"/>
</dbReference>
<evidence type="ECO:0000259" key="18">
    <source>
        <dbReference type="PROSITE" id="PS50110"/>
    </source>
</evidence>
<dbReference type="InterPro" id="IPR035909">
    <property type="entry name" value="CheB_C"/>
</dbReference>
<evidence type="ECO:0000256" key="5">
    <source>
        <dbReference type="ARBA" id="ARBA00022553"/>
    </source>
</evidence>
<dbReference type="CDD" id="cd00130">
    <property type="entry name" value="PAS"/>
    <property type="match status" value="1"/>
</dbReference>
<dbReference type="InterPro" id="IPR000700">
    <property type="entry name" value="PAS-assoc_C"/>
</dbReference>
<dbReference type="InterPro" id="IPR000780">
    <property type="entry name" value="CheR_MeTrfase"/>
</dbReference>
<dbReference type="Pfam" id="PF01339">
    <property type="entry name" value="CheB_methylest"/>
    <property type="match status" value="1"/>
</dbReference>
<dbReference type="SMART" id="SM00138">
    <property type="entry name" value="MeTrc"/>
    <property type="match status" value="1"/>
</dbReference>
<feature type="domain" description="CheR-type methyltransferase" evidence="22">
    <location>
        <begin position="209"/>
        <end position="479"/>
    </location>
</feature>
<evidence type="ECO:0000256" key="11">
    <source>
        <dbReference type="ARBA" id="ARBA00023136"/>
    </source>
</evidence>
<dbReference type="PANTHER" id="PTHR24422:SF27">
    <property type="entry name" value="PROTEIN-GLUTAMATE O-METHYLTRANSFERASE"/>
    <property type="match status" value="1"/>
</dbReference>
<dbReference type="InterPro" id="IPR001610">
    <property type="entry name" value="PAC"/>
</dbReference>
<dbReference type="PROSITE" id="PS50112">
    <property type="entry name" value="PAS"/>
    <property type="match status" value="2"/>
</dbReference>